<reference evidence="10 11" key="1">
    <citation type="submission" date="2023-11" db="EMBL/GenBank/DDBJ databases">
        <title>Halocaridina rubra genome assembly.</title>
        <authorList>
            <person name="Smith C."/>
        </authorList>
    </citation>
    <scope>NUCLEOTIDE SEQUENCE [LARGE SCALE GENOMIC DNA]</scope>
    <source>
        <strain evidence="10">EP-1</strain>
        <tissue evidence="10">Whole</tissue>
    </source>
</reference>
<dbReference type="InterPro" id="IPR018629">
    <property type="entry name" value="XK-rel"/>
</dbReference>
<dbReference type="SUPFAM" id="SSF48403">
    <property type="entry name" value="Ankyrin repeat"/>
    <property type="match status" value="2"/>
</dbReference>
<keyword evidence="7 9" id="KW-0472">Membrane</keyword>
<feature type="repeat" description="ANK" evidence="8">
    <location>
        <begin position="68"/>
        <end position="100"/>
    </location>
</feature>
<evidence type="ECO:0000256" key="3">
    <source>
        <dbReference type="ARBA" id="ARBA00022692"/>
    </source>
</evidence>
<dbReference type="Gene3D" id="1.25.40.20">
    <property type="entry name" value="Ankyrin repeat-containing domain"/>
    <property type="match status" value="4"/>
</dbReference>
<keyword evidence="4" id="KW-0677">Repeat</keyword>
<gene>
    <name evidence="10" type="ORF">SK128_023784</name>
</gene>
<dbReference type="EMBL" id="JAXCGZ010017002">
    <property type="protein sequence ID" value="KAK7069194.1"/>
    <property type="molecule type" value="Genomic_DNA"/>
</dbReference>
<feature type="transmembrane region" description="Helical" evidence="9">
    <location>
        <begin position="589"/>
        <end position="607"/>
    </location>
</feature>
<keyword evidence="5 9" id="KW-1133">Transmembrane helix</keyword>
<evidence type="ECO:0000313" key="11">
    <source>
        <dbReference type="Proteomes" id="UP001381693"/>
    </source>
</evidence>
<feature type="transmembrane region" description="Helical" evidence="9">
    <location>
        <begin position="874"/>
        <end position="894"/>
    </location>
</feature>
<evidence type="ECO:0000313" key="10">
    <source>
        <dbReference type="EMBL" id="KAK7069194.1"/>
    </source>
</evidence>
<keyword evidence="6 8" id="KW-0040">ANK repeat</keyword>
<dbReference type="SMART" id="SM00248">
    <property type="entry name" value="ANK"/>
    <property type="match status" value="11"/>
</dbReference>
<feature type="transmembrane region" description="Helical" evidence="9">
    <location>
        <begin position="675"/>
        <end position="696"/>
    </location>
</feature>
<name>A0AAN8WXP4_HALRR</name>
<evidence type="ECO:0000256" key="9">
    <source>
        <dbReference type="RuleBase" id="RU910716"/>
    </source>
</evidence>
<dbReference type="Proteomes" id="UP001381693">
    <property type="component" value="Unassembled WGS sequence"/>
</dbReference>
<dbReference type="InterPro" id="IPR002110">
    <property type="entry name" value="Ankyrin_rpt"/>
</dbReference>
<feature type="repeat" description="ANK" evidence="8">
    <location>
        <begin position="263"/>
        <end position="295"/>
    </location>
</feature>
<dbReference type="PROSITE" id="PS50088">
    <property type="entry name" value="ANK_REPEAT"/>
    <property type="match status" value="6"/>
</dbReference>
<keyword evidence="3 9" id="KW-0812">Transmembrane</keyword>
<dbReference type="PROSITE" id="PS50297">
    <property type="entry name" value="ANK_REP_REGION"/>
    <property type="match status" value="6"/>
</dbReference>
<evidence type="ECO:0000256" key="4">
    <source>
        <dbReference type="ARBA" id="ARBA00022737"/>
    </source>
</evidence>
<feature type="repeat" description="ANK" evidence="8">
    <location>
        <begin position="442"/>
        <end position="463"/>
    </location>
</feature>
<evidence type="ECO:0000256" key="7">
    <source>
        <dbReference type="ARBA" id="ARBA00023136"/>
    </source>
</evidence>
<dbReference type="AlphaFoldDB" id="A0AAN8WXP4"/>
<keyword evidence="11" id="KW-1185">Reference proteome</keyword>
<dbReference type="Pfam" id="PF09815">
    <property type="entry name" value="XK-related"/>
    <property type="match status" value="1"/>
</dbReference>
<evidence type="ECO:0000256" key="5">
    <source>
        <dbReference type="ARBA" id="ARBA00022989"/>
    </source>
</evidence>
<organism evidence="10 11">
    <name type="scientific">Halocaridina rubra</name>
    <name type="common">Hawaiian red shrimp</name>
    <dbReference type="NCBI Taxonomy" id="373956"/>
    <lineage>
        <taxon>Eukaryota</taxon>
        <taxon>Metazoa</taxon>
        <taxon>Ecdysozoa</taxon>
        <taxon>Arthropoda</taxon>
        <taxon>Crustacea</taxon>
        <taxon>Multicrustacea</taxon>
        <taxon>Malacostraca</taxon>
        <taxon>Eumalacostraca</taxon>
        <taxon>Eucarida</taxon>
        <taxon>Decapoda</taxon>
        <taxon>Pleocyemata</taxon>
        <taxon>Caridea</taxon>
        <taxon>Atyoidea</taxon>
        <taxon>Atyidae</taxon>
        <taxon>Halocaridina</taxon>
    </lineage>
</organism>
<proteinExistence type="inferred from homology"/>
<dbReference type="PANTHER" id="PTHR24198">
    <property type="entry name" value="ANKYRIN REPEAT AND PROTEIN KINASE DOMAIN-CONTAINING PROTEIN"/>
    <property type="match status" value="1"/>
</dbReference>
<evidence type="ECO:0000256" key="8">
    <source>
        <dbReference type="PROSITE-ProRule" id="PRU00023"/>
    </source>
</evidence>
<comment type="caution">
    <text evidence="10">The sequence shown here is derived from an EMBL/GenBank/DDBJ whole genome shotgun (WGS) entry which is preliminary data.</text>
</comment>
<dbReference type="Pfam" id="PF12796">
    <property type="entry name" value="Ank_2"/>
    <property type="match status" value="2"/>
</dbReference>
<feature type="repeat" description="ANK" evidence="8">
    <location>
        <begin position="210"/>
        <end position="242"/>
    </location>
</feature>
<feature type="transmembrane region" description="Helical" evidence="9">
    <location>
        <begin position="716"/>
        <end position="734"/>
    </location>
</feature>
<protein>
    <recommendedName>
        <fullName evidence="9">XK-related protein</fullName>
    </recommendedName>
</protein>
<evidence type="ECO:0000256" key="6">
    <source>
        <dbReference type="ARBA" id="ARBA00023043"/>
    </source>
</evidence>
<comment type="similarity">
    <text evidence="2 9">Belongs to the XK family.</text>
</comment>
<dbReference type="PANTHER" id="PTHR24198:SF165">
    <property type="entry name" value="ANKYRIN REPEAT-CONTAINING PROTEIN-RELATED"/>
    <property type="match status" value="1"/>
</dbReference>
<evidence type="ECO:0000256" key="1">
    <source>
        <dbReference type="ARBA" id="ARBA00004141"/>
    </source>
</evidence>
<evidence type="ECO:0000256" key="2">
    <source>
        <dbReference type="ARBA" id="ARBA00008789"/>
    </source>
</evidence>
<accession>A0AAN8WXP4</accession>
<dbReference type="InterPro" id="IPR036770">
    <property type="entry name" value="Ankyrin_rpt-contain_sf"/>
</dbReference>
<sequence length="988" mass="111221">MIGGWPDHMEDPGTAVEDLLSDDPESVGVLWHDDPDSGHPFTRAALQGDVATLRDHVARQTFDPNSKRAQHALLVACRAGHVELVKVLLEAGVDVHCRDSKSGWQPIHIATYRDHVAVVEALAMHGEWRRGVALVRFRGITCSLLHLAANFGCLAVLRYLLSHTVRLGLHIEVRDAAHWTALHHAAFEGRLQAVTLLLQAGADVNTADPHGVTALHVAAFRDHTSIVRLLLSRGANPKMIVKPPTSGTEHGFDRVEPLLKFHAGSTLLHWAAQKGYDDLVADLLARGLTVDAGDRIYRTPLGLAMWAGHTSIVNTLLQDKVTLSVEDKDWRSIPSEEVGLCIVRVIEETGVCTLDASRTDGFTLLHLAAQNGYPNMMHRLLSLKAIWSHAYALHIQYSKEVSPDVINNQGEPPLYIAIRSNQLACVQQLINAGTRLSIVDNRGGSALHMAAKNGNVTVIDMLLTTSELEERDININRCDNIGYTPIYYAINASRYDIVQRFLEYSLVKKIHVKATNSETLLQYYTERNNLGQYDNAVVRVLECEKFLHNCKASAEMCLRVQLGTTEASSKARAQLQAMYESTRAQRHCWNFWFFLSCFLLPSVFYYLDVYTDILLAVEYYRDALDATEANATFMEDRRELDKEEAVVSLAVVEEHKPGVMDIFTNITDSPDKTNFVLTVFFILLPITLLSMWNLYIHVTQPDILPVFRRLPSILRVSLYTFIFLTPLAPVMAYLENTYAQMKHMNVTARQMQEVDSKSYNSFPSHGNTKTYRHHMRDQKIRKYYDLKHVAQMRVAITNVMEATLESAFQLILQLYIVGTQYTELDKVKDVTLGSILSLSDRGAETQLSKQVFSVLISLVSLTWSFTSYHRFSKLGGLTILNALPLLFAIFFQVVSRAIACTLFTLAYTWKVFVVLGIHFVVILVFKLKLEESVYNGGQILGEIDRLLCLDQCNINLSLASFICFYLWRQDSGFSLTMSCEKALRQNLV</sequence>
<dbReference type="Pfam" id="PF00023">
    <property type="entry name" value="Ank"/>
    <property type="match status" value="2"/>
</dbReference>
<feature type="transmembrane region" description="Helical" evidence="9">
    <location>
        <begin position="906"/>
        <end position="925"/>
    </location>
</feature>
<dbReference type="Pfam" id="PF13637">
    <property type="entry name" value="Ank_4"/>
    <property type="match status" value="1"/>
</dbReference>
<feature type="repeat" description="ANK" evidence="8">
    <location>
        <begin position="177"/>
        <end position="209"/>
    </location>
</feature>
<comment type="subcellular location">
    <subcellularLocation>
        <location evidence="1 9">Membrane</location>
        <topology evidence="1 9">Multi-pass membrane protein</topology>
    </subcellularLocation>
</comment>
<feature type="repeat" description="ANK" evidence="8">
    <location>
        <begin position="409"/>
        <end position="441"/>
    </location>
</feature>
<dbReference type="GO" id="GO:0005886">
    <property type="term" value="C:plasma membrane"/>
    <property type="evidence" value="ECO:0007669"/>
    <property type="project" value="UniProtKB-ARBA"/>
</dbReference>